<feature type="region of interest" description="Disordered" evidence="2">
    <location>
        <begin position="848"/>
        <end position="875"/>
    </location>
</feature>
<dbReference type="RefSeq" id="XP_028527148.1">
    <property type="nucleotide sequence ID" value="XM_028670391.1"/>
</dbReference>
<feature type="transmembrane region" description="Helical" evidence="3">
    <location>
        <begin position="2455"/>
        <end position="2474"/>
    </location>
</feature>
<keyword evidence="3" id="KW-0472">Membrane</keyword>
<feature type="transmembrane region" description="Helical" evidence="3">
    <location>
        <begin position="216"/>
        <end position="239"/>
    </location>
</feature>
<feature type="transmembrane region" description="Helical" evidence="3">
    <location>
        <begin position="2596"/>
        <end position="2616"/>
    </location>
</feature>
<dbReference type="Proteomes" id="UP000220797">
    <property type="component" value="Unassembled WGS sequence"/>
</dbReference>
<proteinExistence type="predicted"/>
<dbReference type="EMBL" id="CVMV01000022">
    <property type="protein sequence ID" value="CRG94327.1"/>
    <property type="molecule type" value="Genomic_DNA"/>
</dbReference>
<feature type="compositionally biased region" description="Basic and acidic residues" evidence="2">
    <location>
        <begin position="848"/>
        <end position="860"/>
    </location>
</feature>
<keyword evidence="3" id="KW-1133">Transmembrane helix</keyword>
<keyword evidence="1" id="KW-0175">Coiled coil</keyword>
<accession>A0A1J1GPA4</accession>
<gene>
    <name evidence="4" type="ORF">PGAL8A_00403100</name>
</gene>
<feature type="compositionally biased region" description="Basic and acidic residues" evidence="2">
    <location>
        <begin position="2794"/>
        <end position="2812"/>
    </location>
</feature>
<feature type="transmembrane region" description="Helical" evidence="3">
    <location>
        <begin position="2660"/>
        <end position="2681"/>
    </location>
</feature>
<keyword evidence="3" id="KW-0812">Transmembrane</keyword>
<dbReference type="GeneID" id="39732561"/>
<evidence type="ECO:0000313" key="5">
    <source>
        <dbReference type="Proteomes" id="UP000220797"/>
    </source>
</evidence>
<evidence type="ECO:0000256" key="3">
    <source>
        <dbReference type="SAM" id="Phobius"/>
    </source>
</evidence>
<feature type="transmembrane region" description="Helical" evidence="3">
    <location>
        <begin position="2723"/>
        <end position="2741"/>
    </location>
</feature>
<evidence type="ECO:0000256" key="2">
    <source>
        <dbReference type="SAM" id="MobiDB-lite"/>
    </source>
</evidence>
<feature type="transmembrane region" description="Helical" evidence="3">
    <location>
        <begin position="2232"/>
        <end position="2250"/>
    </location>
</feature>
<feature type="transmembrane region" description="Helical" evidence="3">
    <location>
        <begin position="2401"/>
        <end position="2423"/>
    </location>
</feature>
<feature type="compositionally biased region" description="Low complexity" evidence="2">
    <location>
        <begin position="861"/>
        <end position="875"/>
    </location>
</feature>
<feature type="region of interest" description="Disordered" evidence="2">
    <location>
        <begin position="2793"/>
        <end position="2826"/>
    </location>
</feature>
<dbReference type="PANTHER" id="PTHR40201">
    <property type="entry name" value="OSMIOPHILIC BODY PROTEIN"/>
    <property type="match status" value="1"/>
</dbReference>
<feature type="compositionally biased region" description="Low complexity" evidence="2">
    <location>
        <begin position="2813"/>
        <end position="2826"/>
    </location>
</feature>
<keyword evidence="5" id="KW-1185">Reference proteome</keyword>
<feature type="coiled-coil region" evidence="1">
    <location>
        <begin position="381"/>
        <end position="412"/>
    </location>
</feature>
<organism evidence="4 5">
    <name type="scientific">Plasmodium gallinaceum</name>
    <dbReference type="NCBI Taxonomy" id="5849"/>
    <lineage>
        <taxon>Eukaryota</taxon>
        <taxon>Sar</taxon>
        <taxon>Alveolata</taxon>
        <taxon>Apicomplexa</taxon>
        <taxon>Aconoidasida</taxon>
        <taxon>Haemosporida</taxon>
        <taxon>Plasmodiidae</taxon>
        <taxon>Plasmodium</taxon>
        <taxon>Plasmodium (Haemamoeba)</taxon>
    </lineage>
</organism>
<evidence type="ECO:0000256" key="1">
    <source>
        <dbReference type="SAM" id="Coils"/>
    </source>
</evidence>
<dbReference type="PANTHER" id="PTHR40201:SF1">
    <property type="entry name" value="AP-3 COMPLEX SUBUNIT DELTA"/>
    <property type="match status" value="1"/>
</dbReference>
<dbReference type="OMA" id="DAYNHND"/>
<evidence type="ECO:0000313" key="4">
    <source>
        <dbReference type="EMBL" id="CRG94327.1"/>
    </source>
</evidence>
<reference evidence="4" key="1">
    <citation type="submission" date="2015-04" db="EMBL/GenBank/DDBJ databases">
        <authorList>
            <consortium name="Pathogen Informatics"/>
        </authorList>
    </citation>
    <scope>NUCLEOTIDE SEQUENCE [LARGE SCALE GENOMIC DNA]</scope>
    <source>
        <strain evidence="4">8A</strain>
    </source>
</reference>
<comment type="caution">
    <text evidence="4">The sequence shown here is derived from an EMBL/GenBank/DDBJ whole genome shotgun (WGS) entry which is preliminary data.</text>
</comment>
<protein>
    <submittedName>
        <fullName evidence="4">Uncharacterized protein</fullName>
    </submittedName>
</protein>
<dbReference type="VEuPathDB" id="PlasmoDB:PGAL8A_00403100"/>
<dbReference type="OrthoDB" id="378037at2759"/>
<name>A0A1J1GPA4_PLAGA</name>
<sequence>MLDGYISNKKIYELICNNKYSRYENEIKEVFENKYCKILNYLNLDNKYHDVISMKLQQFINENLTFNESKSYFFGFSKELLVHCLKVYFYEEYSKKKNFNNLNNYSLNEDILMKKIQDNSDSIDMDKLHLIYCDEYFYIFRNILYVLKKCDIFYFYLNYKPEDFEYEKNFLFILFSILEKKFNIHQLIQIYFDTYKDTNNYFELIKINNLENTSWVYKYILLFLNIQIYCINIFFYLQLRLNVLSKSNFKSFLNIFLTFSNINLANNYIYSDIITNTLQQKEYSIIFLIFSISNLITFDDISKYVKCSSSSNLFKLFFYFKNENSTYNFEQNILMLSQCLYYFDDIIKNFVFIDDNFVYKKILLDIINNSLCSEENIYEKKENNNDSINFKNGEIEEEEEEEKKKYRKKEGNYMVSYNMNTSETNNNSNIQICNLNSLENPNYYNSYSISGDNENQSYSDLGDLNISLIKDIRKYIERKEFFKKNINIDMFLNICNSIFKKQNFLLFLYDIKKAYKNIKIYIDYLQNENFQYNIYLFKYFFYDYDYNSTEIITNDKERKKLLSPFISVECKNILLQISTLFFSYDYLKMFSIKKNNEKKCIHNNRKKNNAIYHPIILHNVNKLLLEFFYNKMCNSSIDTLLTFNHNLLSIYRILKVLIGNNSNLVSFNEVCKIIESLNDNNKNKSIIDFEHILYYKILDILKKKNIKKNTIYITYLEYYYILIDYICKYLYNNYCKNIKNDFFKDNNFTFFKNIIIFFCKILSINKCFHILIEVKLQNYFKLTYDIKNSFINIYTYLFFFSLKYNELKPLNYSIVSCLLFLLKKKNINKLNAYIFQMFSYMEQEDQLREEQKENDDKENKISNSNDTNKNSNNDIINNMSNYASENYLNSNTSNYKNLENYKIEKDFMEIKENFKIDISFLKIFFLLNSIRRIDLNKLEIKEKITIEKEENKNTTASNISNNINDIYENNYNSSNHDLSYILNKNNTDNGNSYGSNIPDFSSKSVIISCSQTCFTSNNDNINNRSNNHSNCNYYYYNISDYEICYNNNITENISLEEIFVITLMYLCQVDNNYKFSFVNDLLKLYEEEKRKKIYECTEIILKLFKKIMKKNNSAYFYFNICKSFQTKICQVLDSINILIKKWTIWTVNNCDETFKKEKNININELVKLFFISYYKYLKNYFIQVNNFFYNCNLLNSSNHFHDFVFLIFSKYINKVFIDNFSAPFIFKSSKFCILNMCLSIINYMINISKNINIQRIKEINFEFNSFLLNHDTIEENLENKNIENDFLDNYEMKSKINLSSAQYVNQKDSTFYNFMNNIMINHKTLLTKSSSYIKKKVNIFQIETNNNEMLHNNYTMDYLTDIVLLEKENNRREINKNNNSNNNNNNINNNDINNNNNIEKLFHHSTINFNINDLSTNGNSLNQLSSFSKINNSNKCNFTFLKFFFHIKDLLKIIFQNNYVFFLSDFLLMNYEQKDNQNIFKYNFHLSNFYYSIFNSFINNFNTNYFKNKNIISYSKNKSNRKIYKQIINRILLMYSILLEICYNFTFVKEVNNISMNIANQIFSLFDTSHLILNLFSKMSLDFIQKNDIVSKAINNDILSIEKKHSNEKREILSISLLYFFLHDYKNIYVLYENLNKYFKMNDYNNIYFLCKYSKGFISLSYILKFFTDKFLFYFNKINISDSLNLKIEYTKRSFKVLKFLYLFIKNNDLIHISIYEDLFNVLLFIIRSYVEKENYDSFELKSYKFNELKNLNLSLHFINSIYLNIFNDNEENIEKKKDFWENIEKIFNIFINKLQKNVSFFFNSSEKIFYNKELRKELYNYLYNLNIISEIFEIIIKGVYIKDMCANKLIIYICYDKNICRIFFNISHNNLNDLLNKYLEMLKKKEDSASNLKILLNSKKNIAIEKYGLINDDSLIENMLQVLHERKIDYKYIINISENSVNKDQLNESIFVENNDSITIRSILQNKIELLENDYVSTKFYENKSKLYGEKNYLFDIKNYYHYLNNTTNNYQENSYINDVEEENQNIFSDNINNDNEYKSDIKIKKKIDSNILRNLYTIFPDTNSNNLSNKNEFEFHMENKYINTNNSNNDSINENTCSNKNNSLNYAYKEEKMERKKMKKKEKKRYIYFDNNVSSIFAFSNYFKNEIKCMKYINLTYSTYDSKFRLLLLLYKFIIIIKHKNLFGDENYQKEEKLYLEKHNIASSSPFLFFIYEIMITFMTSSNYINQNSFYYVIITNILINFFSFVSMKDYKEYEKKNVLHNDDNNNIKEIEKDKDAFSNNNYKIFINGKTPSNNKETFKNNDKNIKNSNDIIDNESEHVKEFYHGIFFCDLFIDESYIISIKNKNDSFVFDILNNISKRDIEKYEFIKNSINISDTDEKCKSVNMNTCESIFQHQNSLIYNMPLFLSLFVRVINIHLHFFKFYNKNVYFLKNFNTLYIPNSILKHIYPANHFNINLFVNLLELFYISIRIYNNHFIKLNKSLLKTDEQKDKEKKENIEDIKGNNNNKLLINHENTTNNINDNDEDNKNNNNDDNISNNIINVFNDNNNFIEKNFIFDIYMITLKEILKECYEAHHIHMKNEENIPNSYLLQHLLLYFLYNRINTIYELFYYYFFKCLKREKRNIFDSINEKIYNLLENIIYDQINKINNFLENDKYYYFYINTLTFICLNKNICLHIIKKNILTKLIYVPLIYHSIFDKNKSFSSIYYISDDQYIRNKNHIIFCSLIVLIIKLLYIFVKNLKNTNKYSDFYSDSIYDFNKNFEYNNQKYMSSMKNIINNKEFSPYDSEYNEDIKENSNKPSTSDKHNEKNNNINDENYLKNNNQMNCNGENYKKKGRKNIKQDTTLQTNYEIEFFLNSILNIIEKLMNRINFIFLKIEKINCLAIFEESYLYVELFTKISYYCNIYNVNNFLISLMEKGVEHHLFYINRILEKFIYEKEVFIEAYSPYEISASSNISNVKEKKKMKKNELSLFTQRVLYICYKSILNYNTILLNIIQTPYFTYSHFVIHLYTLLLKSTRLVTNIIEHFGRKNTTLIRTIKVNSNLSYVPICLDIVNTMKEKKKEKIHYTRGAVKSSFSCYLSDSNSYSDDSTYSGEIIHYNRSIDEYINTKRIYKNDYLFNFLPEMIELKVYYNILKEILERSAFLGAFILDKLKNSCEDSCLKQILISNVFSYLIHINATLLPSNICTNNLKKKCTLIYNYVVHIHKK</sequence>